<evidence type="ECO:0000313" key="5">
    <source>
        <dbReference type="Proteomes" id="UP000279275"/>
    </source>
</evidence>
<dbReference type="Pfam" id="PF13649">
    <property type="entry name" value="Methyltransf_25"/>
    <property type="match status" value="1"/>
</dbReference>
<gene>
    <name evidence="4" type="ORF">EBN03_17885</name>
</gene>
<organism evidence="4 5">
    <name type="scientific">Nocardia stercoris</name>
    <dbReference type="NCBI Taxonomy" id="2483361"/>
    <lineage>
        <taxon>Bacteria</taxon>
        <taxon>Bacillati</taxon>
        <taxon>Actinomycetota</taxon>
        <taxon>Actinomycetes</taxon>
        <taxon>Mycobacteriales</taxon>
        <taxon>Nocardiaceae</taxon>
        <taxon>Nocardia</taxon>
    </lineage>
</organism>
<dbReference type="OrthoDB" id="3286690at2"/>
<evidence type="ECO:0000259" key="3">
    <source>
        <dbReference type="Pfam" id="PF13649"/>
    </source>
</evidence>
<name>A0A3M2L5T6_9NOCA</name>
<evidence type="ECO:0000313" key="4">
    <source>
        <dbReference type="EMBL" id="RMI31245.1"/>
    </source>
</evidence>
<dbReference type="CDD" id="cd02440">
    <property type="entry name" value="AdoMet_MTases"/>
    <property type="match status" value="1"/>
</dbReference>
<dbReference type="SUPFAM" id="SSF53335">
    <property type="entry name" value="S-adenosyl-L-methionine-dependent methyltransferases"/>
    <property type="match status" value="1"/>
</dbReference>
<feature type="domain" description="Methyltransferase" evidence="3">
    <location>
        <begin position="43"/>
        <end position="138"/>
    </location>
</feature>
<dbReference type="InterPro" id="IPR041698">
    <property type="entry name" value="Methyltransf_25"/>
</dbReference>
<dbReference type="Gene3D" id="3.40.50.150">
    <property type="entry name" value="Vaccinia Virus protein VP39"/>
    <property type="match status" value="1"/>
</dbReference>
<reference evidence="4 5" key="1">
    <citation type="submission" date="2018-10" db="EMBL/GenBank/DDBJ databases">
        <title>Isolation from cow dung.</title>
        <authorList>
            <person name="Ling L."/>
        </authorList>
    </citation>
    <scope>NUCLEOTIDE SEQUENCE [LARGE SCALE GENOMIC DNA]</scope>
    <source>
        <strain evidence="4 5">NEAU-LL90</strain>
    </source>
</reference>
<dbReference type="EMBL" id="RFFH01000007">
    <property type="protein sequence ID" value="RMI31245.1"/>
    <property type="molecule type" value="Genomic_DNA"/>
</dbReference>
<sequence length="250" mass="28421">MVTDYDSDRVAEQYKLAKQQPWRSRIETYSMFRLLGDPSRQKVIDIACGEGYFTRQLRRKGAAKVLGIDISERMIELARAQEAADPLGIEYQVADARTSEPQQDFDLAVSAWLLVYARDRAELTRMCRGVACRLRPGGRFVTVITNPDLYSFSPCPDYRKYGFRITLADQVYEGAPILWTIELSDSELEIENYYLPIVAYQSAYAEAGFDDFTVHPLELEPAPRTGRDDSGYWADFLDRPAATLLTGVKT</sequence>
<dbReference type="Proteomes" id="UP000279275">
    <property type="component" value="Unassembled WGS sequence"/>
</dbReference>
<keyword evidence="2 4" id="KW-0808">Transferase</keyword>
<dbReference type="RefSeq" id="WP_122189196.1">
    <property type="nucleotide sequence ID" value="NZ_RFFH01000007.1"/>
</dbReference>
<proteinExistence type="predicted"/>
<keyword evidence="1 4" id="KW-0489">Methyltransferase</keyword>
<comment type="caution">
    <text evidence="4">The sequence shown here is derived from an EMBL/GenBank/DDBJ whole genome shotgun (WGS) entry which is preliminary data.</text>
</comment>
<dbReference type="PANTHER" id="PTHR43861:SF1">
    <property type="entry name" value="TRANS-ACONITATE 2-METHYLTRANSFERASE"/>
    <property type="match status" value="1"/>
</dbReference>
<dbReference type="GO" id="GO:0032259">
    <property type="term" value="P:methylation"/>
    <property type="evidence" value="ECO:0007669"/>
    <property type="project" value="UniProtKB-KW"/>
</dbReference>
<evidence type="ECO:0000256" key="1">
    <source>
        <dbReference type="ARBA" id="ARBA00022603"/>
    </source>
</evidence>
<dbReference type="GO" id="GO:0008168">
    <property type="term" value="F:methyltransferase activity"/>
    <property type="evidence" value="ECO:0007669"/>
    <property type="project" value="UniProtKB-KW"/>
</dbReference>
<dbReference type="AlphaFoldDB" id="A0A3M2L5T6"/>
<accession>A0A3M2L5T6</accession>
<protein>
    <submittedName>
        <fullName evidence="4">Class I SAM-dependent methyltransferase</fullName>
    </submittedName>
</protein>
<dbReference type="PANTHER" id="PTHR43861">
    <property type="entry name" value="TRANS-ACONITATE 2-METHYLTRANSFERASE-RELATED"/>
    <property type="match status" value="1"/>
</dbReference>
<keyword evidence="5" id="KW-1185">Reference proteome</keyword>
<dbReference type="InterPro" id="IPR029063">
    <property type="entry name" value="SAM-dependent_MTases_sf"/>
</dbReference>
<evidence type="ECO:0000256" key="2">
    <source>
        <dbReference type="ARBA" id="ARBA00022679"/>
    </source>
</evidence>